<keyword evidence="4" id="KW-1185">Reference proteome</keyword>
<feature type="signal peptide" evidence="1">
    <location>
        <begin position="1"/>
        <end position="24"/>
    </location>
</feature>
<accession>A0A1H6JNA2</accession>
<feature type="domain" description="PknH-like extracellular" evidence="2">
    <location>
        <begin position="58"/>
        <end position="204"/>
    </location>
</feature>
<dbReference type="AlphaFoldDB" id="A0A1H6JNA2"/>
<evidence type="ECO:0000313" key="3">
    <source>
        <dbReference type="EMBL" id="SEH62047.1"/>
    </source>
</evidence>
<evidence type="ECO:0000256" key="1">
    <source>
        <dbReference type="SAM" id="SignalP"/>
    </source>
</evidence>
<dbReference type="InterPro" id="IPR026954">
    <property type="entry name" value="PknH-like_Extracell"/>
</dbReference>
<dbReference type="InterPro" id="IPR038232">
    <property type="entry name" value="PknH-like_Extracell_sf"/>
</dbReference>
<sequence length="214" mass="23234">MRRFLVTLCLLAMSAAGCTRVVDAPTPQAEPPVAPITTGQIGDLLSPKVDKTDGNLFVTVEPDDCAGVAREADPPFIADLNPAAYDGGHWMTDFDGREVYVEEMVGVYRSDYNAKDALAQAQRTIEACRGRTIWVTSMAEREYAFELHAPVESGSPEILLWSFSSQDWACDSAFVAAYNAAIEISTCGRANGYDVRTLAEDALERIKTLANTTA</sequence>
<dbReference type="EMBL" id="LT629971">
    <property type="protein sequence ID" value="SEH62047.1"/>
    <property type="molecule type" value="Genomic_DNA"/>
</dbReference>
<dbReference type="PROSITE" id="PS51257">
    <property type="entry name" value="PROKAR_LIPOPROTEIN"/>
    <property type="match status" value="1"/>
</dbReference>
<dbReference type="Pfam" id="PF14032">
    <property type="entry name" value="PknH_C"/>
    <property type="match status" value="1"/>
</dbReference>
<feature type="chain" id="PRO_5038807058" evidence="1">
    <location>
        <begin position="25"/>
        <end position="214"/>
    </location>
</feature>
<evidence type="ECO:0000313" key="4">
    <source>
        <dbReference type="Proteomes" id="UP000182915"/>
    </source>
</evidence>
<reference evidence="4" key="1">
    <citation type="submission" date="2016-10" db="EMBL/GenBank/DDBJ databases">
        <authorList>
            <person name="Varghese N."/>
            <person name="Submissions S."/>
        </authorList>
    </citation>
    <scope>NUCLEOTIDE SEQUENCE [LARGE SCALE GENOMIC DNA]</scope>
    <source>
        <strain evidence="4">DSM 45405</strain>
    </source>
</reference>
<dbReference type="OrthoDB" id="4635187at2"/>
<dbReference type="STRING" id="370526.SAMN04489835_2107"/>
<dbReference type="Proteomes" id="UP000182915">
    <property type="component" value="Chromosome I"/>
</dbReference>
<proteinExistence type="predicted"/>
<dbReference type="Gene3D" id="3.40.1000.70">
    <property type="entry name" value="PknH-like extracellular domain"/>
    <property type="match status" value="1"/>
</dbReference>
<organism evidence="3 4">
    <name type="scientific">Mycolicibacterium rutilum</name>
    <name type="common">Mycobacterium rutilum</name>
    <dbReference type="NCBI Taxonomy" id="370526"/>
    <lineage>
        <taxon>Bacteria</taxon>
        <taxon>Bacillati</taxon>
        <taxon>Actinomycetota</taxon>
        <taxon>Actinomycetes</taxon>
        <taxon>Mycobacteriales</taxon>
        <taxon>Mycobacteriaceae</taxon>
        <taxon>Mycolicibacterium</taxon>
    </lineage>
</organism>
<name>A0A1H6JNA2_MYCRU</name>
<dbReference type="RefSeq" id="WP_083407085.1">
    <property type="nucleotide sequence ID" value="NZ_LT629971.1"/>
</dbReference>
<protein>
    <submittedName>
        <fullName evidence="3">PknH-like extracellular domain-containing protein</fullName>
    </submittedName>
</protein>
<gene>
    <name evidence="3" type="ORF">SAMN04489835_2107</name>
</gene>
<keyword evidence="1" id="KW-0732">Signal</keyword>
<evidence type="ECO:0000259" key="2">
    <source>
        <dbReference type="Pfam" id="PF14032"/>
    </source>
</evidence>